<name>A0A4Y8RT55_9HYPH</name>
<dbReference type="Proteomes" id="UP000298179">
    <property type="component" value="Unassembled WGS sequence"/>
</dbReference>
<dbReference type="GO" id="GO:1901678">
    <property type="term" value="P:iron coordination entity transport"/>
    <property type="evidence" value="ECO:0007669"/>
    <property type="project" value="UniProtKB-ARBA"/>
</dbReference>
<evidence type="ECO:0000313" key="9">
    <source>
        <dbReference type="Proteomes" id="UP000298179"/>
    </source>
</evidence>
<evidence type="ECO:0000313" key="8">
    <source>
        <dbReference type="EMBL" id="TFF27183.1"/>
    </source>
</evidence>
<dbReference type="AlphaFoldDB" id="A0A4Y8RT55"/>
<dbReference type="CDD" id="cd01146">
    <property type="entry name" value="FhuD"/>
    <property type="match status" value="1"/>
</dbReference>
<proteinExistence type="inferred from homology"/>
<keyword evidence="5 6" id="KW-0732">Signal</keyword>
<feature type="domain" description="Fe/B12 periplasmic-binding" evidence="7">
    <location>
        <begin position="41"/>
        <end position="303"/>
    </location>
</feature>
<reference evidence="8 9" key="1">
    <citation type="submission" date="2019-03" db="EMBL/GenBank/DDBJ databases">
        <title>Jiella endophytica sp. nov., a novel endophytic bacterium isolated from root of Ficus microcarpa Linn. f.</title>
        <authorList>
            <person name="Tuo L."/>
        </authorList>
    </citation>
    <scope>NUCLEOTIDE SEQUENCE [LARGE SCALE GENOMIC DNA]</scope>
    <source>
        <strain evidence="8 9">CBS5Q-3</strain>
    </source>
</reference>
<evidence type="ECO:0000256" key="1">
    <source>
        <dbReference type="ARBA" id="ARBA00004196"/>
    </source>
</evidence>
<gene>
    <name evidence="8" type="ORF">E3C22_01505</name>
</gene>
<organism evidence="8 9">
    <name type="scientific">Jiella endophytica</name>
    <dbReference type="NCBI Taxonomy" id="2558362"/>
    <lineage>
        <taxon>Bacteria</taxon>
        <taxon>Pseudomonadati</taxon>
        <taxon>Pseudomonadota</taxon>
        <taxon>Alphaproteobacteria</taxon>
        <taxon>Hyphomicrobiales</taxon>
        <taxon>Aurantimonadaceae</taxon>
        <taxon>Jiella</taxon>
    </lineage>
</organism>
<dbReference type="GO" id="GO:0030288">
    <property type="term" value="C:outer membrane-bounded periplasmic space"/>
    <property type="evidence" value="ECO:0007669"/>
    <property type="project" value="TreeGrafter"/>
</dbReference>
<keyword evidence="4" id="KW-0406">Ion transport</keyword>
<dbReference type="InterPro" id="IPR002491">
    <property type="entry name" value="ABC_transptr_periplasmic_BD"/>
</dbReference>
<dbReference type="PROSITE" id="PS50983">
    <property type="entry name" value="FE_B12_PBP"/>
    <property type="match status" value="1"/>
</dbReference>
<keyword evidence="4" id="KW-0410">Iron transport</keyword>
<feature type="chain" id="PRO_5021289370" evidence="6">
    <location>
        <begin position="33"/>
        <end position="304"/>
    </location>
</feature>
<dbReference type="PANTHER" id="PTHR30532">
    <property type="entry name" value="IRON III DICITRATE-BINDING PERIPLASMIC PROTEIN"/>
    <property type="match status" value="1"/>
</dbReference>
<dbReference type="PANTHER" id="PTHR30532:SF1">
    <property type="entry name" value="IRON(3+)-HYDROXAMATE-BINDING PROTEIN FHUD"/>
    <property type="match status" value="1"/>
</dbReference>
<feature type="signal peptide" evidence="6">
    <location>
        <begin position="1"/>
        <end position="32"/>
    </location>
</feature>
<keyword evidence="4" id="KW-0408">Iron</keyword>
<comment type="caution">
    <text evidence="8">The sequence shown here is derived from an EMBL/GenBank/DDBJ whole genome shotgun (WGS) entry which is preliminary data.</text>
</comment>
<evidence type="ECO:0000256" key="4">
    <source>
        <dbReference type="ARBA" id="ARBA00022496"/>
    </source>
</evidence>
<keyword evidence="9" id="KW-1185">Reference proteome</keyword>
<comment type="similarity">
    <text evidence="2">Belongs to the bacterial solute-binding protein 8 family.</text>
</comment>
<dbReference type="PRINTS" id="PR01715">
    <property type="entry name" value="FERRIBNDNGPP"/>
</dbReference>
<sequence>MEVTSMRRFTQRLLFPALSAIALAIAPTLALAEEPASPPERIVAMEWAELETLLALGVTPVGAAGASGYRDWVGEPALPESVAEIGTRQEPNLEELARLKPDLVLSHAHLRPLKGNLNAIAPVEEVTFNGTGSDTWEAVLAGTRRIGELTGKTQGADALISSADAAFEKDASRLADAGLQGRHVYFVRIIGANALRVHGSNAIADTVLSRLGLTNAWKGDVNEWGFAMVEPSALAEDPEATILVAGPVSDAEMAAVFDTPLGKALPASRAGAVRRLPVTWTFGGVPSAIHMAAAITDALTGTGN</sequence>
<keyword evidence="3" id="KW-0813">Transport</keyword>
<dbReference type="SUPFAM" id="SSF53807">
    <property type="entry name" value="Helical backbone' metal receptor"/>
    <property type="match status" value="1"/>
</dbReference>
<accession>A0A4Y8RT55</accession>
<protein>
    <submittedName>
        <fullName evidence="8">Iron-siderophore ABC transporter substrate-binding protein</fullName>
    </submittedName>
</protein>
<dbReference type="OrthoDB" id="8370650at2"/>
<dbReference type="InterPro" id="IPR051313">
    <property type="entry name" value="Bact_iron-sidero_bind"/>
</dbReference>
<dbReference type="Gene3D" id="3.40.50.1980">
    <property type="entry name" value="Nitrogenase molybdenum iron protein domain"/>
    <property type="match status" value="2"/>
</dbReference>
<evidence type="ECO:0000259" key="7">
    <source>
        <dbReference type="PROSITE" id="PS50983"/>
    </source>
</evidence>
<evidence type="ECO:0000256" key="2">
    <source>
        <dbReference type="ARBA" id="ARBA00008814"/>
    </source>
</evidence>
<evidence type="ECO:0000256" key="6">
    <source>
        <dbReference type="SAM" id="SignalP"/>
    </source>
</evidence>
<evidence type="ECO:0000256" key="3">
    <source>
        <dbReference type="ARBA" id="ARBA00022448"/>
    </source>
</evidence>
<dbReference type="Pfam" id="PF01497">
    <property type="entry name" value="Peripla_BP_2"/>
    <property type="match status" value="1"/>
</dbReference>
<evidence type="ECO:0000256" key="5">
    <source>
        <dbReference type="ARBA" id="ARBA00022729"/>
    </source>
</evidence>
<comment type="subcellular location">
    <subcellularLocation>
        <location evidence="1">Cell envelope</location>
    </subcellularLocation>
</comment>
<dbReference type="EMBL" id="SOZD01000001">
    <property type="protein sequence ID" value="TFF27183.1"/>
    <property type="molecule type" value="Genomic_DNA"/>
</dbReference>